<dbReference type="Gene3D" id="3.40.50.720">
    <property type="entry name" value="NAD(P)-binding Rossmann-like Domain"/>
    <property type="match status" value="1"/>
</dbReference>
<dbReference type="EMBL" id="JACYCC010000036">
    <property type="protein sequence ID" value="KAF8681254.1"/>
    <property type="molecule type" value="Genomic_DNA"/>
</dbReference>
<dbReference type="InterPro" id="IPR036291">
    <property type="entry name" value="NAD(P)-bd_dom_sf"/>
</dbReference>
<protein>
    <submittedName>
        <fullName evidence="3">Sepiapterin reductase</fullName>
    </submittedName>
</protein>
<reference evidence="3" key="1">
    <citation type="submission" date="2020-09" db="EMBL/GenBank/DDBJ databases">
        <title>Comparative genome analyses of four rice-infecting Rhizoctonia solani isolates reveal extensive enrichment of homogalacturonan modification genes.</title>
        <authorList>
            <person name="Lee D.-Y."/>
            <person name="Jeon J."/>
            <person name="Kim K.-T."/>
            <person name="Cheong K."/>
            <person name="Song H."/>
            <person name="Choi G."/>
            <person name="Ko J."/>
            <person name="Opiyo S.O."/>
            <person name="Zuo S."/>
            <person name="Madhav S."/>
            <person name="Lee Y.-H."/>
            <person name="Wang G.-L."/>
        </authorList>
    </citation>
    <scope>NUCLEOTIDE SEQUENCE</scope>
    <source>
        <strain evidence="3">AG1-IA YN-7</strain>
    </source>
</reference>
<name>A0A8H7LLG9_9AGAM</name>
<dbReference type="SUPFAM" id="SSF51735">
    <property type="entry name" value="NAD(P)-binding Rossmann-fold domains"/>
    <property type="match status" value="1"/>
</dbReference>
<proteinExistence type="inferred from homology"/>
<dbReference type="AlphaFoldDB" id="A0A8H7LLG9"/>
<evidence type="ECO:0000256" key="2">
    <source>
        <dbReference type="ARBA" id="ARBA00023002"/>
    </source>
</evidence>
<dbReference type="GO" id="GO:0016020">
    <property type="term" value="C:membrane"/>
    <property type="evidence" value="ECO:0007669"/>
    <property type="project" value="TreeGrafter"/>
</dbReference>
<evidence type="ECO:0000256" key="1">
    <source>
        <dbReference type="ARBA" id="ARBA00006484"/>
    </source>
</evidence>
<accession>A0A8H7LLG9</accession>
<organism evidence="3 4">
    <name type="scientific">Rhizoctonia solani</name>
    <dbReference type="NCBI Taxonomy" id="456999"/>
    <lineage>
        <taxon>Eukaryota</taxon>
        <taxon>Fungi</taxon>
        <taxon>Dikarya</taxon>
        <taxon>Basidiomycota</taxon>
        <taxon>Agaricomycotina</taxon>
        <taxon>Agaricomycetes</taxon>
        <taxon>Cantharellales</taxon>
        <taxon>Ceratobasidiaceae</taxon>
        <taxon>Rhizoctonia</taxon>
    </lineage>
</organism>
<evidence type="ECO:0000313" key="3">
    <source>
        <dbReference type="EMBL" id="KAF8681254.1"/>
    </source>
</evidence>
<dbReference type="InterPro" id="IPR002347">
    <property type="entry name" value="SDR_fam"/>
</dbReference>
<keyword evidence="2" id="KW-0560">Oxidoreductase</keyword>
<gene>
    <name evidence="3" type="ORF">RHS04_03350</name>
</gene>
<dbReference type="GO" id="GO:0016491">
    <property type="term" value="F:oxidoreductase activity"/>
    <property type="evidence" value="ECO:0007669"/>
    <property type="project" value="UniProtKB-KW"/>
</dbReference>
<comment type="similarity">
    <text evidence="1">Belongs to the short-chain dehydrogenases/reductases (SDR) family.</text>
</comment>
<sequence>MSRSYGIDRNRSSGKRSCANLALGYKYKTVESSPQDSQQSHRLGKAFAQSLVNQNKMVYIVDCDKNVLIETVDEIGAAGYFVFDLANVSELAEFSETVLKAVPEIDCLINNAGIQMPLDFVEGADLSAATKEINTNVMSLVHLCGLFVPHLVKKRACIMNFSSGLAYVPASFAPVYSASMASAFIKSFTVSLRDQLRSTNVKVIEIAPPLVQSNLHQHRDTKFKEFVTSNNITQLTQEEWISALEKGLEEGSEEVGAGFSQLCIDKWKETFGPIHAKLSSVKPK</sequence>
<dbReference type="PANTHER" id="PTHR44196:SF1">
    <property type="entry name" value="DEHYDROGENASE_REDUCTASE SDR FAMILY MEMBER 7B"/>
    <property type="match status" value="1"/>
</dbReference>
<dbReference type="Pfam" id="PF00106">
    <property type="entry name" value="adh_short"/>
    <property type="match status" value="1"/>
</dbReference>
<comment type="caution">
    <text evidence="3">The sequence shown here is derived from an EMBL/GenBank/DDBJ whole genome shotgun (WGS) entry which is preliminary data.</text>
</comment>
<dbReference type="PANTHER" id="PTHR44196">
    <property type="entry name" value="DEHYDROGENASE/REDUCTASE SDR FAMILY MEMBER 7B"/>
    <property type="match status" value="1"/>
</dbReference>
<dbReference type="Proteomes" id="UP000650582">
    <property type="component" value="Unassembled WGS sequence"/>
</dbReference>
<evidence type="ECO:0000313" key="4">
    <source>
        <dbReference type="Proteomes" id="UP000650582"/>
    </source>
</evidence>